<protein>
    <submittedName>
        <fullName evidence="4">Methyltransferase domain-containing protein</fullName>
    </submittedName>
</protein>
<dbReference type="OrthoDB" id="8385759at2"/>
<dbReference type="SUPFAM" id="SSF53335">
    <property type="entry name" value="S-adenosyl-L-methionine-dependent methyltransferases"/>
    <property type="match status" value="1"/>
</dbReference>
<comment type="caution">
    <text evidence="4">The sequence shown here is derived from an EMBL/GenBank/DDBJ whole genome shotgun (WGS) entry which is preliminary data.</text>
</comment>
<keyword evidence="5" id="KW-1185">Reference proteome</keyword>
<dbReference type="GO" id="GO:0008168">
    <property type="term" value="F:methyltransferase activity"/>
    <property type="evidence" value="ECO:0007669"/>
    <property type="project" value="UniProtKB-KW"/>
</dbReference>
<evidence type="ECO:0000256" key="2">
    <source>
        <dbReference type="ARBA" id="ARBA00022679"/>
    </source>
</evidence>
<dbReference type="RefSeq" id="WP_128389160.1">
    <property type="nucleotide sequence ID" value="NZ_SBII01000003.1"/>
</dbReference>
<dbReference type="CDD" id="cd02440">
    <property type="entry name" value="AdoMet_MTases"/>
    <property type="match status" value="1"/>
</dbReference>
<keyword evidence="1 4" id="KW-0489">Methyltransferase</keyword>
<dbReference type="Pfam" id="PF13649">
    <property type="entry name" value="Methyltransf_25"/>
    <property type="match status" value="1"/>
</dbReference>
<dbReference type="PANTHER" id="PTHR43861:SF1">
    <property type="entry name" value="TRANS-ACONITATE 2-METHYLTRANSFERASE"/>
    <property type="match status" value="1"/>
</dbReference>
<evidence type="ECO:0000313" key="4">
    <source>
        <dbReference type="EMBL" id="RWX01623.1"/>
    </source>
</evidence>
<organism evidence="4 5">
    <name type="scientific">Flavobacterium cerinum</name>
    <dbReference type="NCBI Taxonomy" id="2502784"/>
    <lineage>
        <taxon>Bacteria</taxon>
        <taxon>Pseudomonadati</taxon>
        <taxon>Bacteroidota</taxon>
        <taxon>Flavobacteriia</taxon>
        <taxon>Flavobacteriales</taxon>
        <taxon>Flavobacteriaceae</taxon>
        <taxon>Flavobacterium</taxon>
    </lineage>
</organism>
<dbReference type="AlphaFoldDB" id="A0A3S3RKJ6"/>
<name>A0A3S3RKJ6_9FLAO</name>
<dbReference type="PANTHER" id="PTHR43861">
    <property type="entry name" value="TRANS-ACONITATE 2-METHYLTRANSFERASE-RELATED"/>
    <property type="match status" value="1"/>
</dbReference>
<keyword evidence="2 4" id="KW-0808">Transferase</keyword>
<proteinExistence type="predicted"/>
<dbReference type="InterPro" id="IPR029063">
    <property type="entry name" value="SAM-dependent_MTases_sf"/>
</dbReference>
<gene>
    <name evidence="4" type="ORF">EPI11_06645</name>
</gene>
<dbReference type="GO" id="GO:0032259">
    <property type="term" value="P:methylation"/>
    <property type="evidence" value="ECO:0007669"/>
    <property type="project" value="UniProtKB-KW"/>
</dbReference>
<dbReference type="Gene3D" id="3.40.50.150">
    <property type="entry name" value="Vaccinia Virus protein VP39"/>
    <property type="match status" value="1"/>
</dbReference>
<reference evidence="4 5" key="1">
    <citation type="submission" date="2019-01" db="EMBL/GenBank/DDBJ databases">
        <title>Flavobacterium sp. nov.,isolated from freshwater.</title>
        <authorList>
            <person name="Zhang R."/>
            <person name="Du Z.-J."/>
        </authorList>
    </citation>
    <scope>NUCLEOTIDE SEQUENCE [LARGE SCALE GENOMIC DNA]</scope>
    <source>
        <strain evidence="4 5">1E403</strain>
    </source>
</reference>
<dbReference type="Proteomes" id="UP000287527">
    <property type="component" value="Unassembled WGS sequence"/>
</dbReference>
<sequence length="266" mass="30227">MNKEDNYIDINKKAWNQKTEVHVNSEFYDTPSFLEGRSTLNSIELELLGDITGKKILHLQCHFGQDTLSLGRLGADVTGVDFSDKAIEEARNLSASTGVPARFICSDVYSLHEVLNEQFDVVFTSYGTIGWLPDLGKWAKTISHFLKPGGTFVFAEFHPVVWMFDDNFEKIGYNYFKADAIIESEIGTYADVSAPLENEMITWNHAMSEVINNLIKSGLEINELNEFDYSPYNCFRNTEEFEPGKYRIIQLGNNIPMVYSVKATKK</sequence>
<accession>A0A3S3RKJ6</accession>
<dbReference type="InterPro" id="IPR041698">
    <property type="entry name" value="Methyltransf_25"/>
</dbReference>
<evidence type="ECO:0000256" key="1">
    <source>
        <dbReference type="ARBA" id="ARBA00022603"/>
    </source>
</evidence>
<evidence type="ECO:0000313" key="5">
    <source>
        <dbReference type="Proteomes" id="UP000287527"/>
    </source>
</evidence>
<dbReference type="EMBL" id="SBII01000003">
    <property type="protein sequence ID" value="RWX01623.1"/>
    <property type="molecule type" value="Genomic_DNA"/>
</dbReference>
<evidence type="ECO:0000259" key="3">
    <source>
        <dbReference type="Pfam" id="PF13649"/>
    </source>
</evidence>
<feature type="domain" description="Methyltransferase" evidence="3">
    <location>
        <begin position="56"/>
        <end position="150"/>
    </location>
</feature>